<proteinExistence type="predicted"/>
<keyword evidence="2" id="KW-1185">Reference proteome</keyword>
<dbReference type="OrthoDB" id="9811959at2"/>
<accession>A0A1G7Y723</accession>
<dbReference type="NCBIfam" id="TIGR02436">
    <property type="entry name" value="four helix bundle protein"/>
    <property type="match status" value="1"/>
</dbReference>
<name>A0A1G7Y723_9SPHI</name>
<sequence>MAFKFEKLKVWQKALDLADEIDKMTKFFPKEEVYVLTSQAKRAADSISMNIAEGSTGQSNPEFKKFLGYALRSDIEVVNCLHLALRRGYITEEIFRKHYQACEEVLIMISALIKSLN</sequence>
<dbReference type="Gene3D" id="1.20.1440.60">
    <property type="entry name" value="23S rRNA-intervening sequence"/>
    <property type="match status" value="1"/>
</dbReference>
<reference evidence="2" key="1">
    <citation type="submission" date="2016-10" db="EMBL/GenBank/DDBJ databases">
        <authorList>
            <person name="Varghese N."/>
            <person name="Submissions S."/>
        </authorList>
    </citation>
    <scope>NUCLEOTIDE SEQUENCE [LARGE SCALE GENOMIC DNA]</scope>
    <source>
        <strain evidence="2">DSM 17933</strain>
    </source>
</reference>
<dbReference type="PANTHER" id="PTHR38471:SF2">
    <property type="entry name" value="FOUR HELIX BUNDLE PROTEIN"/>
    <property type="match status" value="1"/>
</dbReference>
<dbReference type="InterPro" id="IPR012657">
    <property type="entry name" value="23S_rRNA-intervening_sequence"/>
</dbReference>
<dbReference type="EMBL" id="FNCH01000013">
    <property type="protein sequence ID" value="SDG92295.1"/>
    <property type="molecule type" value="Genomic_DNA"/>
</dbReference>
<dbReference type="PANTHER" id="PTHR38471">
    <property type="entry name" value="FOUR HELIX BUNDLE PROTEIN"/>
    <property type="match status" value="1"/>
</dbReference>
<gene>
    <name evidence="1" type="ORF">SAMN05421827_11313</name>
</gene>
<dbReference type="SUPFAM" id="SSF158446">
    <property type="entry name" value="IVS-encoded protein-like"/>
    <property type="match status" value="1"/>
</dbReference>
<dbReference type="CDD" id="cd16377">
    <property type="entry name" value="23S_rRNA_IVP_like"/>
    <property type="match status" value="1"/>
</dbReference>
<dbReference type="STRING" id="405671.SAMN05421827_11313"/>
<protein>
    <submittedName>
        <fullName evidence="1">Four helix bundle protein</fullName>
    </submittedName>
</protein>
<evidence type="ECO:0000313" key="1">
    <source>
        <dbReference type="EMBL" id="SDG92295.1"/>
    </source>
</evidence>
<dbReference type="InterPro" id="IPR036583">
    <property type="entry name" value="23S_rRNA_IVS_sf"/>
</dbReference>
<evidence type="ECO:0000313" key="2">
    <source>
        <dbReference type="Proteomes" id="UP000199643"/>
    </source>
</evidence>
<dbReference type="RefSeq" id="WP_090501679.1">
    <property type="nucleotide sequence ID" value="NZ_FNCH01000013.1"/>
</dbReference>
<organism evidence="1 2">
    <name type="scientific">Pedobacter terrae</name>
    <dbReference type="NCBI Taxonomy" id="405671"/>
    <lineage>
        <taxon>Bacteria</taxon>
        <taxon>Pseudomonadati</taxon>
        <taxon>Bacteroidota</taxon>
        <taxon>Sphingobacteriia</taxon>
        <taxon>Sphingobacteriales</taxon>
        <taxon>Sphingobacteriaceae</taxon>
        <taxon>Pedobacter</taxon>
    </lineage>
</organism>
<dbReference type="Proteomes" id="UP000199643">
    <property type="component" value="Unassembled WGS sequence"/>
</dbReference>
<dbReference type="Pfam" id="PF05635">
    <property type="entry name" value="23S_rRNA_IVP"/>
    <property type="match status" value="1"/>
</dbReference>
<dbReference type="AlphaFoldDB" id="A0A1G7Y723"/>